<sequence>MSTWDDLIGLFSRIHKRKYIVITIIPEQNQIILRKSLQCKVQVPLYIGACTLHWKV</sequence>
<evidence type="ECO:0000313" key="1">
    <source>
        <dbReference type="EMBL" id="ERJ70777.1"/>
    </source>
</evidence>
<evidence type="ECO:0000313" key="2">
    <source>
        <dbReference type="Proteomes" id="UP000016660"/>
    </source>
</evidence>
<name>A0ABP2Y375_9BACT</name>
<dbReference type="Proteomes" id="UP000016660">
    <property type="component" value="Unassembled WGS sequence"/>
</dbReference>
<dbReference type="EMBL" id="AWUY01000397">
    <property type="protein sequence ID" value="ERJ70777.1"/>
    <property type="molecule type" value="Genomic_DNA"/>
</dbReference>
<gene>
    <name evidence="1" type="ORF">HMPREF0653_02856</name>
</gene>
<reference evidence="1 2" key="1">
    <citation type="submission" date="2013-06" db="EMBL/GenBank/DDBJ databases">
        <authorList>
            <person name="Weinstock G."/>
            <person name="Sodergren E."/>
            <person name="Lobos E.A."/>
            <person name="Fulton L."/>
            <person name="Fulton R."/>
            <person name="Courtney L."/>
            <person name="Fronick C."/>
            <person name="O'Laughlin M."/>
            <person name="Godfrey J."/>
            <person name="Wilson R.M."/>
            <person name="Miner T."/>
            <person name="Farmer C."/>
            <person name="Delehaunty K."/>
            <person name="Cordes M."/>
            <person name="Minx P."/>
            <person name="Tomlinson C."/>
            <person name="Chen J."/>
            <person name="Wollam A."/>
            <person name="Pepin K.H."/>
            <person name="Bhonagiri V."/>
            <person name="Zhang X."/>
            <person name="Warren W."/>
            <person name="Mitreva M."/>
            <person name="Mardis E.R."/>
            <person name="Wilson R.K."/>
        </authorList>
    </citation>
    <scope>NUCLEOTIDE SEQUENCE [LARGE SCALE GENOMIC DNA]</scope>
    <source>
        <strain evidence="1 2">ATCC 29426</strain>
    </source>
</reference>
<comment type="caution">
    <text evidence="1">The sequence shown here is derived from an EMBL/GenBank/DDBJ whole genome shotgun (WGS) entry which is preliminary data.</text>
</comment>
<accession>A0ABP2Y375</accession>
<protein>
    <submittedName>
        <fullName evidence="1">Uncharacterized protein</fullName>
    </submittedName>
</protein>
<organism evidence="1 2">
    <name type="scientific">Prevotella disiens JCM 6334 = ATCC 29426</name>
    <dbReference type="NCBI Taxonomy" id="1235811"/>
    <lineage>
        <taxon>Bacteria</taxon>
        <taxon>Pseudomonadati</taxon>
        <taxon>Bacteroidota</taxon>
        <taxon>Bacteroidia</taxon>
        <taxon>Bacteroidales</taxon>
        <taxon>Prevotellaceae</taxon>
        <taxon>Prevotella</taxon>
    </lineage>
</organism>
<proteinExistence type="predicted"/>
<keyword evidence="2" id="KW-1185">Reference proteome</keyword>